<organism evidence="1 2">
    <name type="scientific">Liquidambar formosana</name>
    <name type="common">Formosan gum</name>
    <dbReference type="NCBI Taxonomy" id="63359"/>
    <lineage>
        <taxon>Eukaryota</taxon>
        <taxon>Viridiplantae</taxon>
        <taxon>Streptophyta</taxon>
        <taxon>Embryophyta</taxon>
        <taxon>Tracheophyta</taxon>
        <taxon>Spermatophyta</taxon>
        <taxon>Magnoliopsida</taxon>
        <taxon>eudicotyledons</taxon>
        <taxon>Gunneridae</taxon>
        <taxon>Pentapetalae</taxon>
        <taxon>Saxifragales</taxon>
        <taxon>Altingiaceae</taxon>
        <taxon>Liquidambar</taxon>
    </lineage>
</organism>
<evidence type="ECO:0000313" key="1">
    <source>
        <dbReference type="EMBL" id="KAK9284446.1"/>
    </source>
</evidence>
<evidence type="ECO:0000313" key="2">
    <source>
        <dbReference type="Proteomes" id="UP001415857"/>
    </source>
</evidence>
<dbReference type="EMBL" id="JBBPBK010000005">
    <property type="protein sequence ID" value="KAK9284446.1"/>
    <property type="molecule type" value="Genomic_DNA"/>
</dbReference>
<sequence length="119" mass="13509">MCFVKYGTQCCQHGHMLSVYRRILLQPVLQNSEKWLNAQFLRKRKLVVHCKLGYLLSTLLETGAEPEMAPFLFVSFLFEWGGLGTGVIFRDKACRKECSGLSHFDHGTYPPILGEVLAS</sequence>
<gene>
    <name evidence="1" type="ORF">L1049_023619</name>
</gene>
<name>A0AAP0RYH2_LIQFO</name>
<dbReference type="Proteomes" id="UP001415857">
    <property type="component" value="Unassembled WGS sequence"/>
</dbReference>
<accession>A0AAP0RYH2</accession>
<proteinExistence type="predicted"/>
<dbReference type="AlphaFoldDB" id="A0AAP0RYH2"/>
<comment type="caution">
    <text evidence="1">The sequence shown here is derived from an EMBL/GenBank/DDBJ whole genome shotgun (WGS) entry which is preliminary data.</text>
</comment>
<keyword evidence="2" id="KW-1185">Reference proteome</keyword>
<reference evidence="1 2" key="1">
    <citation type="journal article" date="2024" name="Plant J.">
        <title>Genome sequences and population genomics reveal climatic adaptation and genomic divergence between two closely related sweetgum species.</title>
        <authorList>
            <person name="Xu W.Q."/>
            <person name="Ren C.Q."/>
            <person name="Zhang X.Y."/>
            <person name="Comes H.P."/>
            <person name="Liu X.H."/>
            <person name="Li Y.G."/>
            <person name="Kettle C.J."/>
            <person name="Jalonen R."/>
            <person name="Gaisberger H."/>
            <person name="Ma Y.Z."/>
            <person name="Qiu Y.X."/>
        </authorList>
    </citation>
    <scope>NUCLEOTIDE SEQUENCE [LARGE SCALE GENOMIC DNA]</scope>
    <source>
        <strain evidence="1">Hangzhou</strain>
    </source>
</reference>
<protein>
    <submittedName>
        <fullName evidence="1">Uncharacterized protein</fullName>
    </submittedName>
</protein>